<evidence type="ECO:0000313" key="5">
    <source>
        <dbReference type="Proteomes" id="UP000321479"/>
    </source>
</evidence>
<evidence type="ECO:0000259" key="3">
    <source>
        <dbReference type="Pfam" id="PF19295"/>
    </source>
</evidence>
<dbReference type="KEGG" id="mgin:FRZ54_06955"/>
<gene>
    <name evidence="4" type="primary">sufD</name>
    <name evidence="4" type="ORF">FRZ54_06955</name>
</gene>
<proteinExistence type="inferred from homology"/>
<dbReference type="InterPro" id="IPR045595">
    <property type="entry name" value="SufBD_N"/>
</dbReference>
<dbReference type="PANTHER" id="PTHR43575">
    <property type="entry name" value="PROTEIN ABCI7, CHLOROPLASTIC"/>
    <property type="match status" value="1"/>
</dbReference>
<dbReference type="PANTHER" id="PTHR43575:SF1">
    <property type="entry name" value="PROTEIN ABCI7, CHLOROPLASTIC"/>
    <property type="match status" value="1"/>
</dbReference>
<reference evidence="4 5" key="1">
    <citation type="journal article" date="2017" name="Curr. Microbiol.">
        <title>Mucilaginibacter ginsenosidivorans sp. nov., Isolated from Soil of Ginseng Field.</title>
        <authorList>
            <person name="Kim M.M."/>
            <person name="Siddiqi M.Z."/>
            <person name="Im W.T."/>
        </authorList>
    </citation>
    <scope>NUCLEOTIDE SEQUENCE [LARGE SCALE GENOMIC DNA]</scope>
    <source>
        <strain evidence="4 5">Gsoil 3017</strain>
    </source>
</reference>
<evidence type="ECO:0000259" key="2">
    <source>
        <dbReference type="Pfam" id="PF01458"/>
    </source>
</evidence>
<dbReference type="NCBIfam" id="TIGR01981">
    <property type="entry name" value="sufD"/>
    <property type="match status" value="1"/>
</dbReference>
<dbReference type="Proteomes" id="UP000321479">
    <property type="component" value="Chromosome"/>
</dbReference>
<dbReference type="AlphaFoldDB" id="A0A5B8UVF7"/>
<dbReference type="Pfam" id="PF01458">
    <property type="entry name" value="SUFBD_core"/>
    <property type="match status" value="1"/>
</dbReference>
<feature type="domain" description="SUF system FeS cluster assembly SufBD N-terminal" evidence="3">
    <location>
        <begin position="23"/>
        <end position="171"/>
    </location>
</feature>
<dbReference type="InterPro" id="IPR037284">
    <property type="entry name" value="SUF_FeS_clus_asmbl_SufBD_sf"/>
</dbReference>
<feature type="domain" description="SUF system FeS cluster assembly SufBD core" evidence="2">
    <location>
        <begin position="182"/>
        <end position="408"/>
    </location>
</feature>
<protein>
    <submittedName>
        <fullName evidence="4">Fe-S cluster assembly protein SufD</fullName>
    </submittedName>
</protein>
<evidence type="ECO:0000256" key="1">
    <source>
        <dbReference type="ARBA" id="ARBA00043967"/>
    </source>
</evidence>
<comment type="similarity">
    <text evidence="1">Belongs to the iron-sulfur cluster assembly SufBD family.</text>
</comment>
<dbReference type="GO" id="GO:0016226">
    <property type="term" value="P:iron-sulfur cluster assembly"/>
    <property type="evidence" value="ECO:0007669"/>
    <property type="project" value="InterPro"/>
</dbReference>
<dbReference type="SUPFAM" id="SSF101960">
    <property type="entry name" value="Stabilizer of iron transporter SufD"/>
    <property type="match status" value="1"/>
</dbReference>
<dbReference type="InterPro" id="IPR055346">
    <property type="entry name" value="Fe-S_cluster_assembly_SufBD"/>
</dbReference>
<evidence type="ECO:0000313" key="4">
    <source>
        <dbReference type="EMBL" id="QEC62331.1"/>
    </source>
</evidence>
<organism evidence="4 5">
    <name type="scientific">Mucilaginibacter ginsenosidivorans</name>
    <dbReference type="NCBI Taxonomy" id="398053"/>
    <lineage>
        <taxon>Bacteria</taxon>
        <taxon>Pseudomonadati</taxon>
        <taxon>Bacteroidota</taxon>
        <taxon>Sphingobacteriia</taxon>
        <taxon>Sphingobacteriales</taxon>
        <taxon>Sphingobacteriaceae</taxon>
        <taxon>Mucilaginibacter</taxon>
    </lineage>
</organism>
<name>A0A5B8UVF7_9SPHI</name>
<keyword evidence="5" id="KW-1185">Reference proteome</keyword>
<sequence length="438" mass="48627">MMNLAYIKDSFEQLKTRGPEGPVARLRLQGFEAFEQTGLPTRRNEEWKYTGISGLFDNPAYLAALIPEAQLESAAIDAVRLPGYLQANELVFLNGRFSPALSTIRSPKSQLTVLPLEEAANGIYKELVREHLGKSGTSIADGVHALNTSFIQDGVFVHIAKEQLLQQPIYIYNISDARQSPVLAQPRSLVIIERNAKLQLVETYHTLGASDSFTNQVMEIVIDREAKLEYYKIQEDAVTASQVSTTHIRQIGNSYVHAVTVTLSGEIIRNNLHVVMEASENEAHLYGLYILNGHTHADNHTLVDHTQPNCLSNEYYKGILDGQATGVFNGKIMVRPDAQKTNAYQTNKNVLLADEATINTKPQLEIFADDVKCSHGCTVGQLDENALFYLTARGIPKADARALLLQAFALDIINQVKPEPLRAYITQLISKRLSIQSL</sequence>
<dbReference type="Pfam" id="PF19295">
    <property type="entry name" value="SufBD_N"/>
    <property type="match status" value="1"/>
</dbReference>
<dbReference type="EMBL" id="CP042436">
    <property type="protein sequence ID" value="QEC62331.1"/>
    <property type="molecule type" value="Genomic_DNA"/>
</dbReference>
<dbReference type="InterPro" id="IPR011542">
    <property type="entry name" value="SUF_FeS_clus_asmbl_SufD"/>
</dbReference>
<dbReference type="OrthoDB" id="9768262at2"/>
<accession>A0A5B8UVF7</accession>
<dbReference type="InterPro" id="IPR000825">
    <property type="entry name" value="SUF_FeS_clus_asmbl_SufBD_core"/>
</dbReference>